<keyword evidence="6" id="KW-1185">Reference proteome</keyword>
<feature type="domain" description="Fibronectin type-III" evidence="4">
    <location>
        <begin position="398"/>
        <end position="487"/>
    </location>
</feature>
<evidence type="ECO:0000256" key="1">
    <source>
        <dbReference type="ARBA" id="ARBA00022737"/>
    </source>
</evidence>
<evidence type="ECO:0000259" key="4">
    <source>
        <dbReference type="PROSITE" id="PS50853"/>
    </source>
</evidence>
<dbReference type="EMBL" id="JACIBY010000006">
    <property type="protein sequence ID" value="MBB3839382.1"/>
    <property type="molecule type" value="Genomic_DNA"/>
</dbReference>
<accession>A0A7W5ZPL1</accession>
<feature type="region of interest" description="Disordered" evidence="2">
    <location>
        <begin position="773"/>
        <end position="793"/>
    </location>
</feature>
<feature type="domain" description="Fibronectin type-III" evidence="4">
    <location>
        <begin position="208"/>
        <end position="298"/>
    </location>
</feature>
<feature type="domain" description="Fibronectin type-III" evidence="4">
    <location>
        <begin position="686"/>
        <end position="775"/>
    </location>
</feature>
<feature type="domain" description="Fibronectin type-III" evidence="4">
    <location>
        <begin position="494"/>
        <end position="583"/>
    </location>
</feature>
<dbReference type="InterPro" id="IPR013783">
    <property type="entry name" value="Ig-like_fold"/>
</dbReference>
<feature type="domain" description="Fibronectin type-III" evidence="4">
    <location>
        <begin position="878"/>
        <end position="967"/>
    </location>
</feature>
<feature type="region of interest" description="Disordered" evidence="2">
    <location>
        <begin position="279"/>
        <end position="299"/>
    </location>
</feature>
<feature type="domain" description="Fibronectin type-III" evidence="4">
    <location>
        <begin position="590"/>
        <end position="679"/>
    </location>
</feature>
<dbReference type="CDD" id="cd00063">
    <property type="entry name" value="FN3"/>
    <property type="match status" value="9"/>
</dbReference>
<evidence type="ECO:0000256" key="3">
    <source>
        <dbReference type="SAM" id="SignalP"/>
    </source>
</evidence>
<evidence type="ECO:0000313" key="6">
    <source>
        <dbReference type="Proteomes" id="UP000541352"/>
    </source>
</evidence>
<name>A0A7W5ZPL1_9BACT</name>
<feature type="domain" description="Fibronectin type-III" evidence="4">
    <location>
        <begin position="22"/>
        <end position="116"/>
    </location>
</feature>
<dbReference type="InterPro" id="IPR050964">
    <property type="entry name" value="Striated_Muscle_Regulatory"/>
</dbReference>
<sequence length="1149" mass="121914">MKKLFLFLVFISFGKAFAQSEAPSNLAAVAVSSKQVNLSWKDNSTRELGFEIERSTTSETAGFTKLGEVAANVVSYTDANPPANTYSYYRVRAKLTATTFSGYSNVVYAFPPVAPNISKIEVKGTNWIAITFKVQGGKENGNVVIQRRQGQGGAWSTIGSFDSNLTFYDDQTVPLDNTEYCYRVSWTGAPNEYSNIACATTLASPPNPPTNLSAVAVSSSQINLSWTDASNNESGFEVFRSTDNANFSKIADVGANVTTYANAGLNASTRYYYYVGSQRGGTPSRTKSNTADATTQSALPNAPARLTANATSSSQINLSWADLSDNETGFEIERSTDSRNYSKIADVGAGTTTYANTGLVSNTQYCYRVRAKNGAGNSGYTDPACATTQAPPVTIPRPPSGLTATATSSSQINLSWTDNASDETGFEIERSTDGINFAKIADVGANATTYSNTGLNASTRYWYRVRANNSAGASSYTNVADATTQAPPVTIPRPPSGLIATATSSSQINLGWADNASDETAFEIERSTDGTNFAKIADVGANATTYSNTGLNASTRYWYRVRANNSAGASSYTNVADATTQAPPVTIPRPPSGLIATATSSSQINLGWADNASDETAFEIERSTDGTNFAKIADVGANATTYSNTGLNASTRYWYRVRANNSAGSSSYTNVADATTQAPPVTIPRPPSGLIATATSSSQINLGWADNASDETAFEIERSTDGTNFAKIADVGANATTYSNTGLNASTRYWYRVRANNSAGSSSYTNVADATTQAPPVTIPRPPSGLTATATSSSQINLGWTDNASDETGFEIERSTDGTNFAKIAEVGANATTYSNTGLNASTRYWYRVRANNSAGASSYTNVSDATTQAPPVTIPRPPSGLTATATSSSQINLGWADNASDETGFEIERSTDGTNFAKIADVGANATTYSNTGLNASTRYWYRVRAKNSAGASSYTNVADATTLLAVPATPTNLTAELADYDQIRLTWGTLSNATNVLVERSTSPTTGFAQITQQPATSTSYVDLGLNEQTTYYYRIRLSNAAGNSGYSNVVSVTTPEVVISVRPQLSEVGLTLVAYGQTLRIQNERFQPLEIDWKIMSLNGQPLKTDAGIVAGKQAWIHDLSALRGGVYVVIVNAENHVFSTKIVLN</sequence>
<feature type="chain" id="PRO_5031180542" evidence="3">
    <location>
        <begin position="19"/>
        <end position="1149"/>
    </location>
</feature>
<feature type="domain" description="Fibronectin type-III" evidence="4">
    <location>
        <begin position="302"/>
        <end position="391"/>
    </location>
</feature>
<dbReference type="AlphaFoldDB" id="A0A7W5ZPL1"/>
<feature type="domain" description="Fibronectin type-III" evidence="4">
    <location>
        <begin position="782"/>
        <end position="871"/>
    </location>
</feature>
<dbReference type="RefSeq" id="WP_183975577.1">
    <property type="nucleotide sequence ID" value="NZ_JACIBY010000006.1"/>
</dbReference>
<gene>
    <name evidence="5" type="ORF">FHS57_003388</name>
</gene>
<feature type="compositionally biased region" description="Polar residues" evidence="2">
    <location>
        <begin position="280"/>
        <end position="299"/>
    </location>
</feature>
<dbReference type="PANTHER" id="PTHR13817:SF166">
    <property type="entry name" value="NEURONAL IGCAM-RELATED"/>
    <property type="match status" value="1"/>
</dbReference>
<dbReference type="PROSITE" id="PS50853">
    <property type="entry name" value="FN3"/>
    <property type="match status" value="10"/>
</dbReference>
<evidence type="ECO:0000256" key="2">
    <source>
        <dbReference type="SAM" id="MobiDB-lite"/>
    </source>
</evidence>
<organism evidence="5 6">
    <name type="scientific">Runella defluvii</name>
    <dbReference type="NCBI Taxonomy" id="370973"/>
    <lineage>
        <taxon>Bacteria</taxon>
        <taxon>Pseudomonadati</taxon>
        <taxon>Bacteroidota</taxon>
        <taxon>Cytophagia</taxon>
        <taxon>Cytophagales</taxon>
        <taxon>Spirosomataceae</taxon>
        <taxon>Runella</taxon>
    </lineage>
</organism>
<protein>
    <submittedName>
        <fullName evidence="5">Titin</fullName>
        <ecNumber evidence="5">2.7.11.1</ecNumber>
    </submittedName>
</protein>
<feature type="compositionally biased region" description="Polar residues" evidence="2">
    <location>
        <begin position="857"/>
        <end position="871"/>
    </location>
</feature>
<proteinExistence type="predicted"/>
<dbReference type="Gene3D" id="2.60.40.10">
    <property type="entry name" value="Immunoglobulins"/>
    <property type="match status" value="10"/>
</dbReference>
<comment type="caution">
    <text evidence="5">The sequence shown here is derived from an EMBL/GenBank/DDBJ whole genome shotgun (WGS) entry which is preliminary data.</text>
</comment>
<dbReference type="SUPFAM" id="SSF49265">
    <property type="entry name" value="Fibronectin type III"/>
    <property type="match status" value="6"/>
</dbReference>
<dbReference type="SMART" id="SM00060">
    <property type="entry name" value="FN3"/>
    <property type="match status" value="10"/>
</dbReference>
<dbReference type="PANTHER" id="PTHR13817">
    <property type="entry name" value="TITIN"/>
    <property type="match status" value="1"/>
</dbReference>
<keyword evidence="5" id="KW-0808">Transferase</keyword>
<feature type="signal peptide" evidence="3">
    <location>
        <begin position="1"/>
        <end position="18"/>
    </location>
</feature>
<reference evidence="5 6" key="1">
    <citation type="submission" date="2020-08" db="EMBL/GenBank/DDBJ databases">
        <title>Genomic Encyclopedia of Type Strains, Phase IV (KMG-IV): sequencing the most valuable type-strain genomes for metagenomic binning, comparative biology and taxonomic classification.</title>
        <authorList>
            <person name="Goeker M."/>
        </authorList>
    </citation>
    <scope>NUCLEOTIDE SEQUENCE [LARGE SCALE GENOMIC DNA]</scope>
    <source>
        <strain evidence="5 6">DSM 17976</strain>
    </source>
</reference>
<dbReference type="InterPro" id="IPR003961">
    <property type="entry name" value="FN3_dom"/>
</dbReference>
<feature type="region of interest" description="Disordered" evidence="2">
    <location>
        <begin position="857"/>
        <end position="888"/>
    </location>
</feature>
<dbReference type="InterPro" id="IPR036116">
    <property type="entry name" value="FN3_sf"/>
</dbReference>
<evidence type="ECO:0000313" key="5">
    <source>
        <dbReference type="EMBL" id="MBB3839382.1"/>
    </source>
</evidence>
<keyword evidence="3" id="KW-0732">Signal</keyword>
<dbReference type="Pfam" id="PF00041">
    <property type="entry name" value="fn3"/>
    <property type="match status" value="8"/>
</dbReference>
<dbReference type="EC" id="2.7.11.1" evidence="5"/>
<dbReference type="GO" id="GO:0004674">
    <property type="term" value="F:protein serine/threonine kinase activity"/>
    <property type="evidence" value="ECO:0007669"/>
    <property type="project" value="UniProtKB-EC"/>
</dbReference>
<keyword evidence="1" id="KW-0677">Repeat</keyword>
<dbReference type="Proteomes" id="UP000541352">
    <property type="component" value="Unassembled WGS sequence"/>
</dbReference>
<feature type="domain" description="Fibronectin type-III" evidence="4">
    <location>
        <begin position="971"/>
        <end position="1060"/>
    </location>
</feature>